<name>A0A2P2PFS2_RHIMU</name>
<dbReference type="AlphaFoldDB" id="A0A2P2PFS2"/>
<reference evidence="1" key="1">
    <citation type="submission" date="2018-02" db="EMBL/GenBank/DDBJ databases">
        <title>Rhizophora mucronata_Transcriptome.</title>
        <authorList>
            <person name="Meera S.P."/>
            <person name="Sreeshan A."/>
            <person name="Augustine A."/>
        </authorList>
    </citation>
    <scope>NUCLEOTIDE SEQUENCE</scope>
    <source>
        <tissue evidence="1">Leaf</tissue>
    </source>
</reference>
<dbReference type="EMBL" id="GGEC01073099">
    <property type="protein sequence ID" value="MBX53583.1"/>
    <property type="molecule type" value="Transcribed_RNA"/>
</dbReference>
<evidence type="ECO:0000313" key="1">
    <source>
        <dbReference type="EMBL" id="MBX53583.1"/>
    </source>
</evidence>
<organism evidence="1">
    <name type="scientific">Rhizophora mucronata</name>
    <name type="common">Asiatic mangrove</name>
    <dbReference type="NCBI Taxonomy" id="61149"/>
    <lineage>
        <taxon>Eukaryota</taxon>
        <taxon>Viridiplantae</taxon>
        <taxon>Streptophyta</taxon>
        <taxon>Embryophyta</taxon>
        <taxon>Tracheophyta</taxon>
        <taxon>Spermatophyta</taxon>
        <taxon>Magnoliopsida</taxon>
        <taxon>eudicotyledons</taxon>
        <taxon>Gunneridae</taxon>
        <taxon>Pentapetalae</taxon>
        <taxon>rosids</taxon>
        <taxon>fabids</taxon>
        <taxon>Malpighiales</taxon>
        <taxon>Rhizophoraceae</taxon>
        <taxon>Rhizophora</taxon>
    </lineage>
</organism>
<sequence>MVIEIIDKNNHFICGLIICIIQGP</sequence>
<protein>
    <submittedName>
        <fullName evidence="1">Uncharacterized protein</fullName>
    </submittedName>
</protein>
<proteinExistence type="predicted"/>
<accession>A0A2P2PFS2</accession>